<dbReference type="EMBL" id="JABFNT010000076">
    <property type="protein sequence ID" value="NOJ81109.1"/>
    <property type="molecule type" value="Genomic_DNA"/>
</dbReference>
<dbReference type="InterPro" id="IPR008979">
    <property type="entry name" value="Galactose-bd-like_sf"/>
</dbReference>
<protein>
    <submittedName>
        <fullName evidence="1">Uncharacterized protein</fullName>
    </submittedName>
</protein>
<evidence type="ECO:0000313" key="1">
    <source>
        <dbReference type="EMBL" id="NOJ81109.1"/>
    </source>
</evidence>
<evidence type="ECO:0000313" key="2">
    <source>
        <dbReference type="Proteomes" id="UP000533080"/>
    </source>
</evidence>
<dbReference type="AlphaFoldDB" id="A0A7Y4IL48"/>
<sequence length="116" mass="12075">MPVAITACALTDGDFVNRFQPPVDTGCVPDDLGQGCGAARADRVLTVDLDTARPASLLVVRGITAELSVDGESWAGVGMDGIVGAFIPATSARYIRLRSKTDNGGLPLSLTELSLW</sequence>
<dbReference type="Proteomes" id="UP000533080">
    <property type="component" value="Unassembled WGS sequence"/>
</dbReference>
<proteinExistence type="predicted"/>
<dbReference type="SUPFAM" id="SSF49785">
    <property type="entry name" value="Galactose-binding domain-like"/>
    <property type="match status" value="1"/>
</dbReference>
<name>A0A7Y4IL48_MYXXA</name>
<accession>A0A7Y4IL48</accession>
<gene>
    <name evidence="1" type="ORF">HNV28_22760</name>
</gene>
<reference evidence="1 2" key="1">
    <citation type="submission" date="2020-05" db="EMBL/GenBank/DDBJ databases">
        <authorList>
            <person name="Whitworth D."/>
        </authorList>
    </citation>
    <scope>NUCLEOTIDE SEQUENCE [LARGE SCALE GENOMIC DNA]</scope>
    <source>
        <strain evidence="1 2">AM005</strain>
    </source>
</reference>
<comment type="caution">
    <text evidence="1">The sequence shown here is derived from an EMBL/GenBank/DDBJ whole genome shotgun (WGS) entry which is preliminary data.</text>
</comment>
<organism evidence="1 2">
    <name type="scientific">Myxococcus xanthus</name>
    <dbReference type="NCBI Taxonomy" id="34"/>
    <lineage>
        <taxon>Bacteria</taxon>
        <taxon>Pseudomonadati</taxon>
        <taxon>Myxococcota</taxon>
        <taxon>Myxococcia</taxon>
        <taxon>Myxococcales</taxon>
        <taxon>Cystobacterineae</taxon>
        <taxon>Myxococcaceae</taxon>
        <taxon>Myxococcus</taxon>
    </lineage>
</organism>
<dbReference type="RefSeq" id="WP_171443197.1">
    <property type="nucleotide sequence ID" value="NZ_JABFNS010000083.1"/>
</dbReference>